<proteinExistence type="predicted"/>
<reference evidence="4 5" key="1">
    <citation type="submission" date="2023-09" db="EMBL/GenBank/DDBJ databases">
        <title>Description of three actinobacteria isolated from air of manufacturing shop in a pharmaceutical factory.</title>
        <authorList>
            <person name="Zhang D.-F."/>
        </authorList>
    </citation>
    <scope>NUCLEOTIDE SEQUENCE [LARGE SCALE GENOMIC DNA]</scope>
    <source>
        <strain evidence="4 5">LY-0111</strain>
    </source>
</reference>
<evidence type="ECO:0000313" key="5">
    <source>
        <dbReference type="Proteomes" id="UP001251870"/>
    </source>
</evidence>
<evidence type="ECO:0000259" key="3">
    <source>
        <dbReference type="Pfam" id="PF13937"/>
    </source>
</evidence>
<dbReference type="EMBL" id="JAVKGR010000030">
    <property type="protein sequence ID" value="MDR8020441.1"/>
    <property type="molecule type" value="Genomic_DNA"/>
</dbReference>
<keyword evidence="5" id="KW-1185">Reference proteome</keyword>
<evidence type="ECO:0000256" key="2">
    <source>
        <dbReference type="SAM" id="Phobius"/>
    </source>
</evidence>
<keyword evidence="2" id="KW-1133">Transmembrane helix</keyword>
<dbReference type="Pfam" id="PF13937">
    <property type="entry name" value="DUF4212"/>
    <property type="match status" value="1"/>
</dbReference>
<feature type="compositionally biased region" description="Basic and acidic residues" evidence="1">
    <location>
        <begin position="1"/>
        <end position="10"/>
    </location>
</feature>
<dbReference type="NCBIfam" id="TIGR03647">
    <property type="entry name" value="Na_symport_sm"/>
    <property type="match status" value="1"/>
</dbReference>
<accession>A0ABU2DVM7</accession>
<keyword evidence="2" id="KW-0472">Membrane</keyword>
<feature type="transmembrane region" description="Helical" evidence="2">
    <location>
        <begin position="68"/>
        <end position="88"/>
    </location>
</feature>
<evidence type="ECO:0000256" key="1">
    <source>
        <dbReference type="SAM" id="MobiDB-lite"/>
    </source>
</evidence>
<organism evidence="4 5">
    <name type="scientific">Nesterenkonia aerolata</name>
    <dbReference type="NCBI Taxonomy" id="3074079"/>
    <lineage>
        <taxon>Bacteria</taxon>
        <taxon>Bacillati</taxon>
        <taxon>Actinomycetota</taxon>
        <taxon>Actinomycetes</taxon>
        <taxon>Micrococcales</taxon>
        <taxon>Micrococcaceae</taxon>
        <taxon>Nesterenkonia</taxon>
    </lineage>
</organism>
<sequence>MSDRVHEGSHSDAPPPTQHGDWRRRYWRKNIRLVLTLLAVWFSVSFLAGIVFIEPLNTIEIGGFPLGLWFAQQGSIITFVLLILIYALSMDRLDKEFGVFETPDNTTPAGGDH</sequence>
<gene>
    <name evidence="4" type="ORF">RIL96_12820</name>
</gene>
<evidence type="ECO:0000313" key="4">
    <source>
        <dbReference type="EMBL" id="MDR8020441.1"/>
    </source>
</evidence>
<name>A0ABU2DVM7_9MICC</name>
<protein>
    <submittedName>
        <fullName evidence="4">DUF4212 domain-containing protein</fullName>
    </submittedName>
</protein>
<feature type="transmembrane region" description="Helical" evidence="2">
    <location>
        <begin position="33"/>
        <end position="53"/>
    </location>
</feature>
<feature type="domain" description="Sodium symporter small subunit" evidence="3">
    <location>
        <begin position="24"/>
        <end position="99"/>
    </location>
</feature>
<comment type="caution">
    <text evidence="4">The sequence shown here is derived from an EMBL/GenBank/DDBJ whole genome shotgun (WGS) entry which is preliminary data.</text>
</comment>
<keyword evidence="2" id="KW-0812">Transmembrane</keyword>
<dbReference type="Proteomes" id="UP001251870">
    <property type="component" value="Unassembled WGS sequence"/>
</dbReference>
<dbReference type="RefSeq" id="WP_310549421.1">
    <property type="nucleotide sequence ID" value="NZ_JAVKGR010000030.1"/>
</dbReference>
<feature type="region of interest" description="Disordered" evidence="1">
    <location>
        <begin position="1"/>
        <end position="21"/>
    </location>
</feature>
<dbReference type="InterPro" id="IPR019886">
    <property type="entry name" value="Na_symporter_ssu"/>
</dbReference>